<feature type="coiled-coil region" evidence="2">
    <location>
        <begin position="126"/>
        <end position="177"/>
    </location>
</feature>
<dbReference type="SUPFAM" id="SSF50978">
    <property type="entry name" value="WD40 repeat-like"/>
    <property type="match status" value="1"/>
</dbReference>
<evidence type="ECO:0000256" key="1">
    <source>
        <dbReference type="PROSITE-ProRule" id="PRU00042"/>
    </source>
</evidence>
<evidence type="ECO:0000313" key="5">
    <source>
        <dbReference type="EMBL" id="RWS05558.1"/>
    </source>
</evidence>
<dbReference type="Gene3D" id="2.130.10.10">
    <property type="entry name" value="YVTN repeat-like/Quinoprotein amine dehydrogenase"/>
    <property type="match status" value="1"/>
</dbReference>
<dbReference type="OrthoDB" id="10635497at2759"/>
<accession>A0A443QRB4</accession>
<evidence type="ECO:0000313" key="6">
    <source>
        <dbReference type="Proteomes" id="UP000285301"/>
    </source>
</evidence>
<name>A0A443QRB4_9ACAR</name>
<dbReference type="GO" id="GO:0008270">
    <property type="term" value="F:zinc ion binding"/>
    <property type="evidence" value="ECO:0007669"/>
    <property type="project" value="UniProtKB-KW"/>
</dbReference>
<feature type="region of interest" description="Disordered" evidence="3">
    <location>
        <begin position="73"/>
        <end position="96"/>
    </location>
</feature>
<dbReference type="STRING" id="1965070.A0A443QRB4"/>
<feature type="region of interest" description="Disordered" evidence="3">
    <location>
        <begin position="272"/>
        <end position="367"/>
    </location>
</feature>
<keyword evidence="2" id="KW-0175">Coiled coil</keyword>
<feature type="domain" description="C2H2-type" evidence="4">
    <location>
        <begin position="659"/>
        <end position="689"/>
    </location>
</feature>
<keyword evidence="1" id="KW-0479">Metal-binding</keyword>
<reference evidence="5 6" key="1">
    <citation type="journal article" date="2018" name="Gigascience">
        <title>Genomes of trombidid mites reveal novel predicted allergens and laterally-transferred genes associated with secondary metabolism.</title>
        <authorList>
            <person name="Dong X."/>
            <person name="Chaisiri K."/>
            <person name="Xia D."/>
            <person name="Armstrong S.D."/>
            <person name="Fang Y."/>
            <person name="Donnelly M.J."/>
            <person name="Kadowaki T."/>
            <person name="McGarry J.W."/>
            <person name="Darby A.C."/>
            <person name="Makepeace B.L."/>
        </authorList>
    </citation>
    <scope>NUCLEOTIDE SEQUENCE [LARGE SCALE GENOMIC DNA]</scope>
    <source>
        <strain evidence="5">UoL-WK</strain>
    </source>
</reference>
<proteinExistence type="predicted"/>
<feature type="compositionally biased region" description="Low complexity" evidence="3">
    <location>
        <begin position="276"/>
        <end position="289"/>
    </location>
</feature>
<evidence type="ECO:0000259" key="4">
    <source>
        <dbReference type="PROSITE" id="PS50157"/>
    </source>
</evidence>
<dbReference type="Proteomes" id="UP000285301">
    <property type="component" value="Unassembled WGS sequence"/>
</dbReference>
<dbReference type="InterPro" id="IPR015943">
    <property type="entry name" value="WD40/YVTN_repeat-like_dom_sf"/>
</dbReference>
<organism evidence="5 6">
    <name type="scientific">Dinothrombium tinctorium</name>
    <dbReference type="NCBI Taxonomy" id="1965070"/>
    <lineage>
        <taxon>Eukaryota</taxon>
        <taxon>Metazoa</taxon>
        <taxon>Ecdysozoa</taxon>
        <taxon>Arthropoda</taxon>
        <taxon>Chelicerata</taxon>
        <taxon>Arachnida</taxon>
        <taxon>Acari</taxon>
        <taxon>Acariformes</taxon>
        <taxon>Trombidiformes</taxon>
        <taxon>Prostigmata</taxon>
        <taxon>Anystina</taxon>
        <taxon>Parasitengona</taxon>
        <taxon>Trombidioidea</taxon>
        <taxon>Trombidiidae</taxon>
        <taxon>Dinothrombium</taxon>
    </lineage>
</organism>
<feature type="compositionally biased region" description="Basic and acidic residues" evidence="3">
    <location>
        <begin position="320"/>
        <end position="339"/>
    </location>
</feature>
<keyword evidence="6" id="KW-1185">Reference proteome</keyword>
<evidence type="ECO:0000256" key="2">
    <source>
        <dbReference type="SAM" id="Coils"/>
    </source>
</evidence>
<keyword evidence="1" id="KW-0863">Zinc-finger</keyword>
<feature type="compositionally biased region" description="Low complexity" evidence="3">
    <location>
        <begin position="297"/>
        <end position="312"/>
    </location>
</feature>
<comment type="caution">
    <text evidence="5">The sequence shown here is derived from an EMBL/GenBank/DDBJ whole genome shotgun (WGS) entry which is preliminary data.</text>
</comment>
<dbReference type="PROSITE" id="PS00028">
    <property type="entry name" value="ZINC_FINGER_C2H2_1"/>
    <property type="match status" value="1"/>
</dbReference>
<dbReference type="AlphaFoldDB" id="A0A443QRB4"/>
<dbReference type="InterPro" id="IPR036322">
    <property type="entry name" value="WD40_repeat_dom_sf"/>
</dbReference>
<feature type="coiled-coil region" evidence="2">
    <location>
        <begin position="1"/>
        <end position="42"/>
    </location>
</feature>
<sequence>MKVVERDLEIKLKKLKELTEVCEKVKLQSSKLSNEIRELDGRKLMLQEVIIQKVYSQSQRKKTNSVVAVPDVHSNVEPSSNTNHSHSPSSNQAESCTIVSSDSIRTELEKDDKVSTESFLEYSKIKKEKLERMRDLKNRITSIKNELENSNCEGSVLASLNSEYRFLKSQLQEMASEYIHFKSIKDEFEASSISDASSDIVIITINDTTAQENEKMSEENVNKINWKDNYVNVKLGITAAPSRPVSSTFSDLKENLKVTDKESSSENIECTLQQNSNAKSKPSFSLSSKESPKKVIGNNNKEPSPSNSSGSNCKKVKSQQKPDKSSNDKNRNGCKRERQGIALKAKRQETEAKHIGKEKPSKSKLIISQEIKRRRELEKLLRGNGNRNENIRAHSRGAFPRKPLFNLEHFDVFSHSKDTVKCRLVRMIKVHKNYIFVAMAMGSMQKFNVENPKENLTFEGHKSNIRTFCVYEITDHLYTGCDDGILRQFNSNTGELKNSFHLSSPILCMEPGKTVLFIGLSNGLIYRLGLMSEKLINSFPISKNRIYGIKLASKDSEERRILVCCESEISIQSVSNEFQLGRFSVTAFEVDDEFFYVGLENGEILCFSYKSNDFKPFWIYLLRSPKVYITSLCFFEKQLIATNSEGLIEKVSMDDHFPHICEYFSCGKPLARKLDLKKHFTLAHSVDPSKESVVNCGWKNCGILMSSSESCSISNSVPQTLIRLKFYA</sequence>
<dbReference type="EMBL" id="NCKU01004703">
    <property type="protein sequence ID" value="RWS05558.1"/>
    <property type="molecule type" value="Genomic_DNA"/>
</dbReference>
<gene>
    <name evidence="5" type="ORF">B4U79_16301</name>
</gene>
<keyword evidence="1" id="KW-0862">Zinc</keyword>
<evidence type="ECO:0000256" key="3">
    <source>
        <dbReference type="SAM" id="MobiDB-lite"/>
    </source>
</evidence>
<dbReference type="PROSITE" id="PS50157">
    <property type="entry name" value="ZINC_FINGER_C2H2_2"/>
    <property type="match status" value="1"/>
</dbReference>
<feature type="compositionally biased region" description="Basic and acidic residues" evidence="3">
    <location>
        <begin position="346"/>
        <end position="361"/>
    </location>
</feature>
<dbReference type="InterPro" id="IPR013087">
    <property type="entry name" value="Znf_C2H2_type"/>
</dbReference>
<feature type="compositionally biased region" description="Low complexity" evidence="3">
    <location>
        <begin position="78"/>
        <end position="91"/>
    </location>
</feature>
<protein>
    <submittedName>
        <fullName evidence="5">Zinc finger protein 106-like protein</fullName>
    </submittedName>
</protein>